<dbReference type="Proteomes" id="UP000294830">
    <property type="component" value="Unassembled WGS sequence"/>
</dbReference>
<dbReference type="EC" id="2.5.1.-" evidence="2"/>
<dbReference type="CDD" id="cd00475">
    <property type="entry name" value="Cis_IPPS"/>
    <property type="match status" value="1"/>
</dbReference>
<feature type="binding site" evidence="2">
    <location>
        <position position="23"/>
    </location>
    <ligand>
        <name>Mg(2+)</name>
        <dbReference type="ChEBI" id="CHEBI:18420"/>
    </ligand>
</feature>
<feature type="binding site" evidence="2">
    <location>
        <position position="36"/>
    </location>
    <ligand>
        <name>substrate</name>
    </ligand>
</feature>
<protein>
    <recommendedName>
        <fullName evidence="2">Isoprenyl transferase</fullName>
        <ecNumber evidence="2">2.5.1.-</ecNumber>
    </recommendedName>
</protein>
<feature type="binding site" evidence="2">
    <location>
        <position position="28"/>
    </location>
    <ligand>
        <name>substrate</name>
    </ligand>
</feature>
<gene>
    <name evidence="3" type="ORF">CLV25_101160</name>
</gene>
<keyword evidence="2" id="KW-0460">Magnesium</keyword>
<feature type="active site" description="Proton acceptor" evidence="2">
    <location>
        <position position="71"/>
    </location>
</feature>
<dbReference type="PANTHER" id="PTHR10291">
    <property type="entry name" value="DEHYDRODOLICHYL DIPHOSPHATE SYNTHASE FAMILY MEMBER"/>
    <property type="match status" value="1"/>
</dbReference>
<dbReference type="Gene3D" id="3.40.1180.10">
    <property type="entry name" value="Decaprenyl diphosphate synthase-like"/>
    <property type="match status" value="1"/>
</dbReference>
<dbReference type="Pfam" id="PF01255">
    <property type="entry name" value="Prenyltransf"/>
    <property type="match status" value="1"/>
</dbReference>
<comment type="subunit">
    <text evidence="2">Homodimer.</text>
</comment>
<evidence type="ECO:0000313" key="3">
    <source>
        <dbReference type="EMBL" id="TCN72942.1"/>
    </source>
</evidence>
<accession>A0A4R2EVA0</accession>
<dbReference type="SUPFAM" id="SSF64005">
    <property type="entry name" value="Undecaprenyl diphosphate synthase"/>
    <property type="match status" value="1"/>
</dbReference>
<keyword evidence="1 2" id="KW-0808">Transferase</keyword>
<comment type="similarity">
    <text evidence="2">Belongs to the UPP synthase family.</text>
</comment>
<feature type="binding site" evidence="2">
    <location>
        <position position="210"/>
    </location>
    <ligand>
        <name>Mg(2+)</name>
        <dbReference type="ChEBI" id="CHEBI:18420"/>
    </ligand>
</feature>
<dbReference type="HAMAP" id="MF_01139">
    <property type="entry name" value="ISPT"/>
    <property type="match status" value="1"/>
</dbReference>
<dbReference type="InterPro" id="IPR036424">
    <property type="entry name" value="UPP_synth-like_sf"/>
</dbReference>
<dbReference type="NCBIfam" id="NF011405">
    <property type="entry name" value="PRK14830.1"/>
    <property type="match status" value="1"/>
</dbReference>
<feature type="binding site" evidence="2">
    <location>
        <position position="72"/>
    </location>
    <ligand>
        <name>substrate</name>
    </ligand>
</feature>
<feature type="binding site" evidence="2">
    <location>
        <position position="74"/>
    </location>
    <ligand>
        <name>substrate</name>
    </ligand>
</feature>
<feature type="binding site" evidence="2">
    <location>
        <begin position="68"/>
        <end position="70"/>
    </location>
    <ligand>
        <name>substrate</name>
    </ligand>
</feature>
<feature type="binding site" evidence="2">
    <location>
        <begin position="197"/>
        <end position="199"/>
    </location>
    <ligand>
        <name>substrate</name>
    </ligand>
</feature>
<evidence type="ECO:0000256" key="2">
    <source>
        <dbReference type="HAMAP-Rule" id="MF_01139"/>
    </source>
</evidence>
<feature type="binding site" evidence="2">
    <location>
        <begin position="24"/>
        <end position="27"/>
    </location>
    <ligand>
        <name>substrate</name>
    </ligand>
</feature>
<dbReference type="GO" id="GO:0000287">
    <property type="term" value="F:magnesium ion binding"/>
    <property type="evidence" value="ECO:0007669"/>
    <property type="project" value="UniProtKB-UniRule"/>
</dbReference>
<feature type="binding site" evidence="2">
    <location>
        <position position="40"/>
    </location>
    <ligand>
        <name>substrate</name>
    </ligand>
</feature>
<dbReference type="EMBL" id="SLWB01000001">
    <property type="protein sequence ID" value="TCN72942.1"/>
    <property type="molecule type" value="Genomic_DNA"/>
</dbReference>
<comment type="caution">
    <text evidence="3">The sequence shown here is derived from an EMBL/GenBank/DDBJ whole genome shotgun (WGS) entry which is preliminary data.</text>
</comment>
<organism evidence="3 4">
    <name type="scientific">Acetobacteroides hydrogenigenes</name>
    <dbReference type="NCBI Taxonomy" id="979970"/>
    <lineage>
        <taxon>Bacteria</taxon>
        <taxon>Pseudomonadati</taxon>
        <taxon>Bacteroidota</taxon>
        <taxon>Bacteroidia</taxon>
        <taxon>Bacteroidales</taxon>
        <taxon>Rikenellaceae</taxon>
        <taxon>Acetobacteroides</taxon>
    </lineage>
</organism>
<dbReference type="InterPro" id="IPR001441">
    <property type="entry name" value="UPP_synth-like"/>
</dbReference>
<comment type="cofactor">
    <cofactor evidence="2">
        <name>Mg(2+)</name>
        <dbReference type="ChEBI" id="CHEBI:18420"/>
    </cofactor>
    <text evidence="2">Binds 2 magnesium ions per subunit.</text>
</comment>
<dbReference type="GO" id="GO:0016094">
    <property type="term" value="P:polyprenol biosynthetic process"/>
    <property type="evidence" value="ECO:0007669"/>
    <property type="project" value="TreeGrafter"/>
</dbReference>
<keyword evidence="4" id="KW-1185">Reference proteome</keyword>
<dbReference type="FunFam" id="3.40.1180.10:FF:000001">
    <property type="entry name" value="(2E,6E)-farnesyl-diphosphate-specific ditrans,polycis-undecaprenyl-diphosphate synthase"/>
    <property type="match status" value="1"/>
</dbReference>
<name>A0A4R2EVA0_9BACT</name>
<sequence length="249" mass="28168">MKKMSVESVDKCRVPQHVAIIMDGNGRWARKLGNQRLFGHRKGVNSVTASVEIAAELGVKYLTLYAFSTENWSRPKDEVEGLMTLLVSTIESETPNLNKNNVRLNAIGDLDSLPTGVLEKLLKAIENTSGNTGLVLTLALSYSARWEITKAIRDICKDVEGGKLDMGAINEQTVSLYLTTREMPDPELIIRTSGEQRISNFLLWQCAYSEFYFSPVLWPDFNKEEFIKAIVDYQKRERRFGKTSEQVKL</sequence>
<evidence type="ECO:0000256" key="1">
    <source>
        <dbReference type="ARBA" id="ARBA00022679"/>
    </source>
</evidence>
<feature type="binding site" evidence="2">
    <location>
        <position position="191"/>
    </location>
    <ligand>
        <name>substrate</name>
    </ligand>
</feature>
<reference evidence="3 4" key="1">
    <citation type="submission" date="2019-03" db="EMBL/GenBank/DDBJ databases">
        <title>Genomic Encyclopedia of Archaeal and Bacterial Type Strains, Phase II (KMG-II): from individual species to whole genera.</title>
        <authorList>
            <person name="Goeker M."/>
        </authorList>
    </citation>
    <scope>NUCLEOTIDE SEQUENCE [LARGE SCALE GENOMIC DNA]</scope>
    <source>
        <strain evidence="3 4">RL-C</strain>
    </source>
</reference>
<comment type="function">
    <text evidence="2">Catalyzes the condensation of isopentenyl diphosphate (IPP) with allylic pyrophosphates generating different type of terpenoids.</text>
</comment>
<feature type="active site" evidence="2">
    <location>
        <position position="23"/>
    </location>
</feature>
<dbReference type="PANTHER" id="PTHR10291:SF0">
    <property type="entry name" value="DEHYDRODOLICHYL DIPHOSPHATE SYNTHASE 2"/>
    <property type="match status" value="1"/>
</dbReference>
<dbReference type="AlphaFoldDB" id="A0A4R2EVA0"/>
<dbReference type="GO" id="GO:0045547">
    <property type="term" value="F:ditrans,polycis-polyprenyl diphosphate synthase [(2E,6E)-farnesyl diphosphate specific] activity"/>
    <property type="evidence" value="ECO:0007669"/>
    <property type="project" value="TreeGrafter"/>
</dbReference>
<dbReference type="InterPro" id="IPR018520">
    <property type="entry name" value="UPP_synth-like_CS"/>
</dbReference>
<dbReference type="NCBIfam" id="TIGR00055">
    <property type="entry name" value="uppS"/>
    <property type="match status" value="1"/>
</dbReference>
<dbReference type="PROSITE" id="PS01066">
    <property type="entry name" value="UPP_SYNTHASE"/>
    <property type="match status" value="1"/>
</dbReference>
<proteinExistence type="inferred from homology"/>
<keyword evidence="2" id="KW-0479">Metal-binding</keyword>
<evidence type="ECO:0000313" key="4">
    <source>
        <dbReference type="Proteomes" id="UP000294830"/>
    </source>
</evidence>